<evidence type="ECO:0000313" key="6">
    <source>
        <dbReference type="Proteomes" id="UP000283805"/>
    </source>
</evidence>
<keyword evidence="1" id="KW-0808">Transferase</keyword>
<feature type="domain" description="GAF" evidence="4">
    <location>
        <begin position="150"/>
        <end position="291"/>
    </location>
</feature>
<evidence type="ECO:0000313" key="5">
    <source>
        <dbReference type="EMBL" id="RKD93274.1"/>
    </source>
</evidence>
<sequence>MTRTVLCVDSDQRVSSVASTIDADDGLTAVEATSVDAATETLADEPVVGVVTAYELEDGTGMDVVDALRAEAPQTPCVLFTDVSPADIDTESFEEVIVEYLNRDLPDADDRLGFVVNDVIDHSAQVGFLAPDDEDERLETLEEYDIDELPIEESFDRLTDLIADHFDVAVSFIGLIEEDEENFLACTGADWDSLTREDTMCTHSMLQEDVMVVEDIADDKRFNRNAQLENLGIVSYAGANMTAPNGQVIGQVCVLDHEARGYSPAERETLQQYAATAMEILELRQTVRESRATATDAPAGAGTGAEAEVDR</sequence>
<gene>
    <name evidence="5" type="ORF">ATJ93_2892</name>
</gene>
<evidence type="ECO:0000259" key="4">
    <source>
        <dbReference type="SMART" id="SM00065"/>
    </source>
</evidence>
<name>A0A419WCY6_9EURY</name>
<dbReference type="Pfam" id="PF01590">
    <property type="entry name" value="GAF"/>
    <property type="match status" value="1"/>
</dbReference>
<evidence type="ECO:0000256" key="3">
    <source>
        <dbReference type="SAM" id="MobiDB-lite"/>
    </source>
</evidence>
<dbReference type="PANTHER" id="PTHR43102">
    <property type="entry name" value="SLR1143 PROTEIN"/>
    <property type="match status" value="1"/>
</dbReference>
<dbReference type="Gene3D" id="3.40.50.2300">
    <property type="match status" value="1"/>
</dbReference>
<evidence type="ECO:0000256" key="1">
    <source>
        <dbReference type="ARBA" id="ARBA00022679"/>
    </source>
</evidence>
<proteinExistence type="predicted"/>
<dbReference type="EMBL" id="RAPO01000003">
    <property type="protein sequence ID" value="RKD93274.1"/>
    <property type="molecule type" value="Genomic_DNA"/>
</dbReference>
<reference evidence="5 6" key="1">
    <citation type="submission" date="2018-09" db="EMBL/GenBank/DDBJ databases">
        <title>Genomic Encyclopedia of Archaeal and Bacterial Type Strains, Phase II (KMG-II): from individual species to whole genera.</title>
        <authorList>
            <person name="Goeker M."/>
        </authorList>
    </citation>
    <scope>NUCLEOTIDE SEQUENCE [LARGE SCALE GENOMIC DNA]</scope>
    <source>
        <strain evidence="5 6">DSM 13151</strain>
    </source>
</reference>
<dbReference type="AlphaFoldDB" id="A0A419WCY6"/>
<keyword evidence="6" id="KW-1185">Reference proteome</keyword>
<keyword evidence="2" id="KW-0418">Kinase</keyword>
<dbReference type="SMART" id="SM00065">
    <property type="entry name" value="GAF"/>
    <property type="match status" value="1"/>
</dbReference>
<dbReference type="Proteomes" id="UP000283805">
    <property type="component" value="Unassembled WGS sequence"/>
</dbReference>
<dbReference type="GO" id="GO:0016301">
    <property type="term" value="F:kinase activity"/>
    <property type="evidence" value="ECO:0007669"/>
    <property type="project" value="UniProtKB-KW"/>
</dbReference>
<organism evidence="5 6">
    <name type="scientific">Halopiger aswanensis</name>
    <dbReference type="NCBI Taxonomy" id="148449"/>
    <lineage>
        <taxon>Archaea</taxon>
        <taxon>Methanobacteriati</taxon>
        <taxon>Methanobacteriota</taxon>
        <taxon>Stenosarchaea group</taxon>
        <taxon>Halobacteria</taxon>
        <taxon>Halobacteriales</taxon>
        <taxon>Natrialbaceae</taxon>
        <taxon>Halopiger</taxon>
    </lineage>
</organism>
<comment type="caution">
    <text evidence="5">The sequence shown here is derived from an EMBL/GenBank/DDBJ whole genome shotgun (WGS) entry which is preliminary data.</text>
</comment>
<dbReference type="PANTHER" id="PTHR43102:SF2">
    <property type="entry name" value="GAF DOMAIN-CONTAINING PROTEIN"/>
    <property type="match status" value="1"/>
</dbReference>
<feature type="region of interest" description="Disordered" evidence="3">
    <location>
        <begin position="289"/>
        <end position="311"/>
    </location>
</feature>
<dbReference type="InterPro" id="IPR011006">
    <property type="entry name" value="CheY-like_superfamily"/>
</dbReference>
<feature type="compositionally biased region" description="Low complexity" evidence="3">
    <location>
        <begin position="292"/>
        <end position="311"/>
    </location>
</feature>
<dbReference type="Gene3D" id="3.30.450.40">
    <property type="match status" value="1"/>
</dbReference>
<dbReference type="SUPFAM" id="SSF55781">
    <property type="entry name" value="GAF domain-like"/>
    <property type="match status" value="1"/>
</dbReference>
<protein>
    <submittedName>
        <fullName evidence="5">Response regulator receiver domain-containing protein</fullName>
    </submittedName>
</protein>
<accession>A0A419WCY6</accession>
<dbReference type="SUPFAM" id="SSF52172">
    <property type="entry name" value="CheY-like"/>
    <property type="match status" value="1"/>
</dbReference>
<dbReference type="InterPro" id="IPR029016">
    <property type="entry name" value="GAF-like_dom_sf"/>
</dbReference>
<evidence type="ECO:0000256" key="2">
    <source>
        <dbReference type="ARBA" id="ARBA00022777"/>
    </source>
</evidence>
<dbReference type="InterPro" id="IPR003018">
    <property type="entry name" value="GAF"/>
</dbReference>